<dbReference type="Proteomes" id="UP000007978">
    <property type="component" value="Chromosome 2"/>
</dbReference>
<sequence length="359" mass="39612">MPSTSSHSSRSSRPSHSSRPSRSSHSSSHNKHLVIAASSSSSSSKHQSKSPSEPGSKSVARQAELDIYQSQNNDLWKNVKHTQGNTSTLILAVVAPDQRKPMKRLIDDKVKHKKIQSSVVVTTQDQLQQQLRCVIDSGVKKTYKSLHLIVSSTVSQLTYHIENFVDQVFVKSCGSAGRQDALYISASSTYCGWQTEQPNLSVEARRDVMAQMESLKDDVVTENGEESVQSPADHVNSWFQQWKRLLATVIEAGANASGAGIISGMWMGSEGIIIKGPFGLYIAAGYACYDIEGSTGVACGLSVGTSMVAYDQVFLISWDRIWELFTNLLQKLWGWAKEGFTWIKDKITELARWLGSFFV</sequence>
<dbReference type="OrthoDB" id="5057308at2759"/>
<feature type="region of interest" description="Disordered" evidence="1">
    <location>
        <begin position="1"/>
        <end position="59"/>
    </location>
</feature>
<evidence type="ECO:0000256" key="1">
    <source>
        <dbReference type="SAM" id="MobiDB-lite"/>
    </source>
</evidence>
<gene>
    <name evidence="2" type="ORF">FPSE_02321</name>
</gene>
<evidence type="ECO:0000313" key="2">
    <source>
        <dbReference type="EMBL" id="EKJ77448.1"/>
    </source>
</evidence>
<protein>
    <submittedName>
        <fullName evidence="2">Uncharacterized protein</fullName>
    </submittedName>
</protein>
<feature type="compositionally biased region" description="Low complexity" evidence="1">
    <location>
        <begin position="1"/>
        <end position="27"/>
    </location>
</feature>
<dbReference type="AlphaFoldDB" id="K3VTL4"/>
<reference evidence="2 3" key="1">
    <citation type="journal article" date="2012" name="PLoS Pathog.">
        <title>Comparative pathogenomics reveals horizontally acquired novel virulence genes in fungi infecting cereal hosts.</title>
        <authorList>
            <person name="Gardiner D.M."/>
            <person name="McDonald M.C."/>
            <person name="Covarelli L."/>
            <person name="Solomon P.S."/>
            <person name="Rusu A.G."/>
            <person name="Marshall M."/>
            <person name="Kazan K."/>
            <person name="Chakraborty S."/>
            <person name="McDonald B.A."/>
            <person name="Manners J.M."/>
        </authorList>
    </citation>
    <scope>NUCLEOTIDE SEQUENCE [LARGE SCALE GENOMIC DNA]</scope>
    <source>
        <strain evidence="2 3">CS3096</strain>
    </source>
</reference>
<dbReference type="EMBL" id="AFNW01000058">
    <property type="protein sequence ID" value="EKJ77448.1"/>
    <property type="molecule type" value="Genomic_DNA"/>
</dbReference>
<dbReference type="RefSeq" id="XP_009253715.1">
    <property type="nucleotide sequence ID" value="XM_009255440.1"/>
</dbReference>
<comment type="caution">
    <text evidence="2">The sequence shown here is derived from an EMBL/GenBank/DDBJ whole genome shotgun (WGS) entry which is preliminary data.</text>
</comment>
<feature type="compositionally biased region" description="Low complexity" evidence="1">
    <location>
        <begin position="38"/>
        <end position="52"/>
    </location>
</feature>
<evidence type="ECO:0000313" key="3">
    <source>
        <dbReference type="Proteomes" id="UP000007978"/>
    </source>
</evidence>
<name>K3VTL4_FUSPC</name>
<dbReference type="KEGG" id="fpu:FPSE_02321"/>
<organism evidence="2 3">
    <name type="scientific">Fusarium pseudograminearum (strain CS3096)</name>
    <name type="common">Wheat and barley crown-rot fungus</name>
    <dbReference type="NCBI Taxonomy" id="1028729"/>
    <lineage>
        <taxon>Eukaryota</taxon>
        <taxon>Fungi</taxon>
        <taxon>Dikarya</taxon>
        <taxon>Ascomycota</taxon>
        <taxon>Pezizomycotina</taxon>
        <taxon>Sordariomycetes</taxon>
        <taxon>Hypocreomycetidae</taxon>
        <taxon>Hypocreales</taxon>
        <taxon>Nectriaceae</taxon>
        <taxon>Fusarium</taxon>
    </lineage>
</organism>
<dbReference type="GeneID" id="20360940"/>
<keyword evidence="3" id="KW-1185">Reference proteome</keyword>
<dbReference type="HOGENOM" id="CLU_050902_0_0_1"/>
<proteinExistence type="predicted"/>
<accession>K3VTL4</accession>
<dbReference type="eggNOG" id="ENOG502SWAM">
    <property type="taxonomic scope" value="Eukaryota"/>
</dbReference>